<dbReference type="SUPFAM" id="SSF56176">
    <property type="entry name" value="FAD-binding/transporter-associated domain-like"/>
    <property type="match status" value="1"/>
</dbReference>
<keyword evidence="2 8" id="KW-0812">Transmembrane</keyword>
<dbReference type="SMART" id="SM01091">
    <property type="entry name" value="CorC_HlyC"/>
    <property type="match status" value="1"/>
</dbReference>
<dbReference type="InterPro" id="IPR046342">
    <property type="entry name" value="CBS_dom_sf"/>
</dbReference>
<dbReference type="PANTHER" id="PTHR22777">
    <property type="entry name" value="HEMOLYSIN-RELATED"/>
    <property type="match status" value="1"/>
</dbReference>
<evidence type="ECO:0000256" key="1">
    <source>
        <dbReference type="ARBA" id="ARBA00004141"/>
    </source>
</evidence>
<evidence type="ECO:0000313" key="10">
    <source>
        <dbReference type="EMBL" id="HGV55110.1"/>
    </source>
</evidence>
<comment type="caution">
    <text evidence="10">The sequence shown here is derived from an EMBL/GenBank/DDBJ whole genome shotgun (WGS) entry which is preliminary data.</text>
</comment>
<dbReference type="InterPro" id="IPR000644">
    <property type="entry name" value="CBS_dom"/>
</dbReference>
<dbReference type="InterPro" id="IPR002550">
    <property type="entry name" value="CNNM"/>
</dbReference>
<keyword evidence="4 8" id="KW-1133">Transmembrane helix</keyword>
<comment type="subcellular location">
    <subcellularLocation>
        <location evidence="1">Membrane</location>
        <topology evidence="1">Multi-pass membrane protein</topology>
    </subcellularLocation>
</comment>
<proteinExistence type="predicted"/>
<dbReference type="Gene3D" id="3.30.465.10">
    <property type="match status" value="1"/>
</dbReference>
<dbReference type="PANTHER" id="PTHR22777:SF17">
    <property type="entry name" value="UPF0053 PROTEIN SLL0260"/>
    <property type="match status" value="1"/>
</dbReference>
<dbReference type="PROSITE" id="PS51371">
    <property type="entry name" value="CBS"/>
    <property type="match status" value="1"/>
</dbReference>
<evidence type="ECO:0000256" key="7">
    <source>
        <dbReference type="PROSITE-ProRule" id="PRU00703"/>
    </source>
</evidence>
<dbReference type="GO" id="GO:0005886">
    <property type="term" value="C:plasma membrane"/>
    <property type="evidence" value="ECO:0007669"/>
    <property type="project" value="TreeGrafter"/>
</dbReference>
<dbReference type="EMBL" id="DSZU01000056">
    <property type="protein sequence ID" value="HGV55110.1"/>
    <property type="molecule type" value="Genomic_DNA"/>
</dbReference>
<dbReference type="InterPro" id="IPR036318">
    <property type="entry name" value="FAD-bd_PCMH-like_sf"/>
</dbReference>
<gene>
    <name evidence="10" type="ORF">ENT73_03355</name>
</gene>
<dbReference type="Pfam" id="PF01595">
    <property type="entry name" value="CNNM"/>
    <property type="match status" value="1"/>
</dbReference>
<keyword evidence="3" id="KW-0677">Repeat</keyword>
<dbReference type="GO" id="GO:0050660">
    <property type="term" value="F:flavin adenine dinucleotide binding"/>
    <property type="evidence" value="ECO:0007669"/>
    <property type="project" value="InterPro"/>
</dbReference>
<evidence type="ECO:0000256" key="2">
    <source>
        <dbReference type="ARBA" id="ARBA00022692"/>
    </source>
</evidence>
<accession>A0A832GMK1</accession>
<protein>
    <submittedName>
        <fullName evidence="10">HlyC/CorC family transporter</fullName>
    </submittedName>
</protein>
<dbReference type="InterPro" id="IPR016169">
    <property type="entry name" value="FAD-bd_PCMH_sub2"/>
</dbReference>
<keyword evidence="5 7" id="KW-0129">CBS domain</keyword>
<evidence type="ECO:0000256" key="3">
    <source>
        <dbReference type="ARBA" id="ARBA00022737"/>
    </source>
</evidence>
<sequence length="422" mass="48656">MGEFFLFLTLLGLSLSMLFSASEASIFSLSRIDFASLKSLGLKEKYLSLLKNTEQLLFTLLAGNELADYFASFAFATAVTLLLSEEYRTPAFFIFSLLSFWLGDFFPKVAGFKLRTKLILKIIPITYLFYKVFYPISSFIYKFYLKINQLFPQGEKDHKLSLFTPVEQVIIHSVELACKKGKLSETEKEFIYGLFLSEKISISAVMTPRSDIVAFRDQPISLDFLTKIKHLPYNKFPIYRNSLDEVVGVLYTKDLINYLTTQPDWAGKYLSDVVRPAYFVPETLTVRELLFEFQRKNLKIALIVDEYGSIKGLVTLEDILEELFGEILPEKEEMIEPIEKIGEDYYLISGQALLEEVKEVLALSIEEDIFQDLKTMNGFILTLYQGIPKEGDVLNYKNWKFKIKKVRGRKILWIEAEKDSSV</sequence>
<feature type="transmembrane region" description="Helical" evidence="8">
    <location>
        <begin position="91"/>
        <end position="110"/>
    </location>
</feature>
<feature type="transmembrane region" description="Helical" evidence="8">
    <location>
        <begin position="122"/>
        <end position="141"/>
    </location>
</feature>
<evidence type="ECO:0000256" key="4">
    <source>
        <dbReference type="ARBA" id="ARBA00022989"/>
    </source>
</evidence>
<evidence type="ECO:0000256" key="8">
    <source>
        <dbReference type="SAM" id="Phobius"/>
    </source>
</evidence>
<dbReference type="Pfam" id="PF00571">
    <property type="entry name" value="CBS"/>
    <property type="match status" value="1"/>
</dbReference>
<feature type="domain" description="CBS" evidence="9">
    <location>
        <begin position="273"/>
        <end position="330"/>
    </location>
</feature>
<keyword evidence="6 8" id="KW-0472">Membrane</keyword>
<evidence type="ECO:0000256" key="5">
    <source>
        <dbReference type="ARBA" id="ARBA00023122"/>
    </source>
</evidence>
<dbReference type="Gene3D" id="3.10.580.10">
    <property type="entry name" value="CBS-domain"/>
    <property type="match status" value="1"/>
</dbReference>
<dbReference type="AlphaFoldDB" id="A0A832GMK1"/>
<reference evidence="10" key="1">
    <citation type="journal article" date="2020" name="mSystems">
        <title>Genome- and Community-Level Interaction Insights into Carbon Utilization and Element Cycling Functions of Hydrothermarchaeota in Hydrothermal Sediment.</title>
        <authorList>
            <person name="Zhou Z."/>
            <person name="Liu Y."/>
            <person name="Xu W."/>
            <person name="Pan J."/>
            <person name="Luo Z.H."/>
            <person name="Li M."/>
        </authorList>
    </citation>
    <scope>NUCLEOTIDE SEQUENCE [LARGE SCALE GENOMIC DNA]</scope>
    <source>
        <strain evidence="10">SpSt-605</strain>
    </source>
</reference>
<dbReference type="SUPFAM" id="SSF54631">
    <property type="entry name" value="CBS-domain pair"/>
    <property type="match status" value="1"/>
</dbReference>
<evidence type="ECO:0000256" key="6">
    <source>
        <dbReference type="ARBA" id="ARBA00023136"/>
    </source>
</evidence>
<dbReference type="InterPro" id="IPR044751">
    <property type="entry name" value="Ion_transp-like_CBS"/>
</dbReference>
<organism evidence="10">
    <name type="scientific">Caldimicrobium thiodismutans</name>
    <dbReference type="NCBI Taxonomy" id="1653476"/>
    <lineage>
        <taxon>Bacteria</taxon>
        <taxon>Pseudomonadati</taxon>
        <taxon>Thermodesulfobacteriota</taxon>
        <taxon>Thermodesulfobacteria</taxon>
        <taxon>Thermodesulfobacteriales</taxon>
        <taxon>Thermodesulfobacteriaceae</taxon>
        <taxon>Caldimicrobium</taxon>
    </lineage>
</organism>
<name>A0A832GMK1_9BACT</name>
<dbReference type="Pfam" id="PF03471">
    <property type="entry name" value="CorC_HlyC"/>
    <property type="match status" value="1"/>
</dbReference>
<evidence type="ECO:0000259" key="9">
    <source>
        <dbReference type="PROSITE" id="PS51371"/>
    </source>
</evidence>
<dbReference type="CDD" id="cd04590">
    <property type="entry name" value="CBS_pair_CorC_HlyC_assoc"/>
    <property type="match status" value="1"/>
</dbReference>
<dbReference type="InterPro" id="IPR005170">
    <property type="entry name" value="Transptr-assoc_dom"/>
</dbReference>